<feature type="site" description="Part of a proton relay during catalysis" evidence="12">
    <location>
        <position position="108"/>
    </location>
</feature>
<feature type="site" description="Part of a proton relay during catalysis" evidence="12">
    <location>
        <position position="45"/>
    </location>
</feature>
<accession>A0ABW5V4Z1</accession>
<comment type="pathway">
    <text evidence="2 12">Amino-acid biosynthesis; L-lysine biosynthesis via DAP pathway; (S)-tetrahydrodipicolinate from L-aspartate: step 3/4.</text>
</comment>
<comment type="catalytic activity">
    <reaction evidence="11 12">
        <text>L-aspartate 4-semialdehyde + pyruvate = (2S,4S)-4-hydroxy-2,3,4,5-tetrahydrodipicolinate + H2O + H(+)</text>
        <dbReference type="Rhea" id="RHEA:34171"/>
        <dbReference type="ChEBI" id="CHEBI:15361"/>
        <dbReference type="ChEBI" id="CHEBI:15377"/>
        <dbReference type="ChEBI" id="CHEBI:15378"/>
        <dbReference type="ChEBI" id="CHEBI:67139"/>
        <dbReference type="ChEBI" id="CHEBI:537519"/>
        <dbReference type="EC" id="4.3.3.7"/>
    </reaction>
</comment>
<feature type="active site" description="Schiff-base intermediate with substrate" evidence="12">
    <location>
        <position position="162"/>
    </location>
</feature>
<evidence type="ECO:0000256" key="4">
    <source>
        <dbReference type="ARBA" id="ARBA00012086"/>
    </source>
</evidence>
<dbReference type="InterPro" id="IPR005263">
    <property type="entry name" value="DapA"/>
</dbReference>
<name>A0ABW5V4Z1_9BACI</name>
<comment type="subcellular location">
    <subcellularLocation>
        <location evidence="12">Cytoplasm</location>
    </subcellularLocation>
</comment>
<organism evidence="14 15">
    <name type="scientific">Lentibacillus juripiscarius</name>
    <dbReference type="NCBI Taxonomy" id="257446"/>
    <lineage>
        <taxon>Bacteria</taxon>
        <taxon>Bacillati</taxon>
        <taxon>Bacillota</taxon>
        <taxon>Bacilli</taxon>
        <taxon>Bacillales</taxon>
        <taxon>Bacillaceae</taxon>
        <taxon>Lentibacillus</taxon>
    </lineage>
</organism>
<feature type="binding site" evidence="12">
    <location>
        <position position="46"/>
    </location>
    <ligand>
        <name>pyruvate</name>
        <dbReference type="ChEBI" id="CHEBI:15361"/>
    </ligand>
</feature>
<dbReference type="PROSITE" id="PS00666">
    <property type="entry name" value="DHDPS_2"/>
    <property type="match status" value="1"/>
</dbReference>
<evidence type="ECO:0000256" key="12">
    <source>
        <dbReference type="HAMAP-Rule" id="MF_00418"/>
    </source>
</evidence>
<keyword evidence="10 12" id="KW-0704">Schiff base</keyword>
<dbReference type="SUPFAM" id="SSF51569">
    <property type="entry name" value="Aldolase"/>
    <property type="match status" value="1"/>
</dbReference>
<comment type="caution">
    <text evidence="14">The sequence shown here is derived from an EMBL/GenBank/DDBJ whole genome shotgun (WGS) entry which is preliminary data.</text>
</comment>
<keyword evidence="15" id="KW-1185">Reference proteome</keyword>
<evidence type="ECO:0000256" key="9">
    <source>
        <dbReference type="ARBA" id="ARBA00023239"/>
    </source>
</evidence>
<dbReference type="RefSeq" id="WP_382390831.1">
    <property type="nucleotide sequence ID" value="NZ_JBHUNA010000004.1"/>
</dbReference>
<keyword evidence="5 12" id="KW-0963">Cytoplasm</keyword>
<keyword evidence="6 12" id="KW-0028">Amino-acid biosynthesis</keyword>
<dbReference type="InterPro" id="IPR013785">
    <property type="entry name" value="Aldolase_TIM"/>
</dbReference>
<feature type="active site" description="Proton donor/acceptor" evidence="12">
    <location>
        <position position="134"/>
    </location>
</feature>
<protein>
    <recommendedName>
        <fullName evidence="4 12">4-hydroxy-tetrahydrodipicolinate synthase</fullName>
        <shortName evidence="12">HTPA synthase</shortName>
        <ecNumber evidence="4 12">4.3.3.7</ecNumber>
    </recommendedName>
</protein>
<dbReference type="Pfam" id="PF00701">
    <property type="entry name" value="DHDPS"/>
    <property type="match status" value="1"/>
</dbReference>
<dbReference type="NCBIfam" id="TIGR00674">
    <property type="entry name" value="dapA"/>
    <property type="match status" value="1"/>
</dbReference>
<comment type="similarity">
    <text evidence="3 12 13">Belongs to the DapA family.</text>
</comment>
<feature type="binding site" evidence="12">
    <location>
        <position position="204"/>
    </location>
    <ligand>
        <name>pyruvate</name>
        <dbReference type="ChEBI" id="CHEBI:15361"/>
    </ligand>
</feature>
<proteinExistence type="inferred from homology"/>
<keyword evidence="9 12" id="KW-0456">Lyase</keyword>
<dbReference type="CDD" id="cd00950">
    <property type="entry name" value="DHDPS"/>
    <property type="match status" value="1"/>
</dbReference>
<evidence type="ECO:0000256" key="7">
    <source>
        <dbReference type="ARBA" id="ARBA00022915"/>
    </source>
</evidence>
<evidence type="ECO:0000313" key="15">
    <source>
        <dbReference type="Proteomes" id="UP001597502"/>
    </source>
</evidence>
<dbReference type="PANTHER" id="PTHR12128:SF66">
    <property type="entry name" value="4-HYDROXY-2-OXOGLUTARATE ALDOLASE, MITOCHONDRIAL"/>
    <property type="match status" value="1"/>
</dbReference>
<dbReference type="Gene3D" id="3.20.20.70">
    <property type="entry name" value="Aldolase class I"/>
    <property type="match status" value="1"/>
</dbReference>
<evidence type="ECO:0000256" key="1">
    <source>
        <dbReference type="ARBA" id="ARBA00003294"/>
    </source>
</evidence>
<reference evidence="15" key="1">
    <citation type="journal article" date="2019" name="Int. J. Syst. Evol. Microbiol.">
        <title>The Global Catalogue of Microorganisms (GCM) 10K type strain sequencing project: providing services to taxonomists for standard genome sequencing and annotation.</title>
        <authorList>
            <consortium name="The Broad Institute Genomics Platform"/>
            <consortium name="The Broad Institute Genome Sequencing Center for Infectious Disease"/>
            <person name="Wu L."/>
            <person name="Ma J."/>
        </authorList>
    </citation>
    <scope>NUCLEOTIDE SEQUENCE [LARGE SCALE GENOMIC DNA]</scope>
    <source>
        <strain evidence="15">TISTR 1535</strain>
    </source>
</reference>
<dbReference type="PROSITE" id="PS00665">
    <property type="entry name" value="DHDPS_1"/>
    <property type="match status" value="1"/>
</dbReference>
<evidence type="ECO:0000256" key="2">
    <source>
        <dbReference type="ARBA" id="ARBA00005120"/>
    </source>
</evidence>
<comment type="subunit">
    <text evidence="12">Homotetramer; dimer of dimers.</text>
</comment>
<evidence type="ECO:0000256" key="6">
    <source>
        <dbReference type="ARBA" id="ARBA00022605"/>
    </source>
</evidence>
<evidence type="ECO:0000256" key="8">
    <source>
        <dbReference type="ARBA" id="ARBA00023154"/>
    </source>
</evidence>
<dbReference type="InterPro" id="IPR020625">
    <property type="entry name" value="Schiff_base-form_aldolases_AS"/>
</dbReference>
<evidence type="ECO:0000256" key="13">
    <source>
        <dbReference type="PIRNR" id="PIRNR001365"/>
    </source>
</evidence>
<dbReference type="PIRSF" id="PIRSF001365">
    <property type="entry name" value="DHDPS"/>
    <property type="match status" value="1"/>
</dbReference>
<dbReference type="GO" id="GO:0008840">
    <property type="term" value="F:4-hydroxy-tetrahydrodipicolinate synthase activity"/>
    <property type="evidence" value="ECO:0007669"/>
    <property type="project" value="UniProtKB-EC"/>
</dbReference>
<dbReference type="EMBL" id="JBHUNA010000004">
    <property type="protein sequence ID" value="MFD2759894.1"/>
    <property type="molecule type" value="Genomic_DNA"/>
</dbReference>
<sequence length="288" mass="30820">MEFGNVVTAMVTPFDAQGEIDFDKTDRLVEYLLDNGSDGLVVGGTTGESPTLTKEEKVSLFRHVAETVNGRVPVIAGTGSNDTAASIALTKEAESVGADGIMLVVPYYNKPNPEGLYRHFEAVANAANLPVMLYNVPGRTAVKMDADTIIRLSKLENVVSVKEASGDLDQVSKIIEQTAEDFSVYCGEDSITLPMLSLGANGVVSVASHIAGSKIQDMVHAYRSGDVRKAASIHRKLLPLMNVLFDQPSPAPVKTGLNMKGIDVGHVRLPLVGLTDLEKESLKKLINN</sequence>
<dbReference type="InterPro" id="IPR002220">
    <property type="entry name" value="DapA-like"/>
</dbReference>
<comment type="function">
    <text evidence="1 12">Catalyzes the condensation of (S)-aspartate-beta-semialdehyde [(S)-ASA] and pyruvate to 4-hydroxy-tetrahydrodipicolinate (HTPA).</text>
</comment>
<keyword evidence="7 12" id="KW-0220">Diaminopimelate biosynthesis</keyword>
<dbReference type="EC" id="4.3.3.7" evidence="4 12"/>
<evidence type="ECO:0000256" key="11">
    <source>
        <dbReference type="ARBA" id="ARBA00047836"/>
    </source>
</evidence>
<dbReference type="PANTHER" id="PTHR12128">
    <property type="entry name" value="DIHYDRODIPICOLINATE SYNTHASE"/>
    <property type="match status" value="1"/>
</dbReference>
<dbReference type="InterPro" id="IPR020624">
    <property type="entry name" value="Schiff_base-form_aldolases_CS"/>
</dbReference>
<comment type="caution">
    <text evidence="12">Was originally thought to be a dihydrodipicolinate synthase (DHDPS), catalyzing the condensation of (S)-aspartate-beta-semialdehyde [(S)-ASA] and pyruvate to dihydrodipicolinate (DHDP). However, it was shown in E.coli that the product of the enzymatic reaction is not dihydrodipicolinate but in fact (4S)-4-hydroxy-2,3,4,5-tetrahydro-(2S)-dipicolinic acid (HTPA), and that the consecutive dehydration reaction leading to DHDP is not spontaneous but catalyzed by DapB.</text>
</comment>
<gene>
    <name evidence="12 14" type="primary">dapA</name>
    <name evidence="14" type="ORF">ACFSUO_02670</name>
</gene>
<evidence type="ECO:0000256" key="5">
    <source>
        <dbReference type="ARBA" id="ARBA00022490"/>
    </source>
</evidence>
<evidence type="ECO:0000256" key="3">
    <source>
        <dbReference type="ARBA" id="ARBA00007592"/>
    </source>
</evidence>
<evidence type="ECO:0000313" key="14">
    <source>
        <dbReference type="EMBL" id="MFD2759894.1"/>
    </source>
</evidence>
<dbReference type="Proteomes" id="UP001597502">
    <property type="component" value="Unassembled WGS sequence"/>
</dbReference>
<dbReference type="SMART" id="SM01130">
    <property type="entry name" value="DHDPS"/>
    <property type="match status" value="1"/>
</dbReference>
<evidence type="ECO:0000256" key="10">
    <source>
        <dbReference type="ARBA" id="ARBA00023270"/>
    </source>
</evidence>
<keyword evidence="8 12" id="KW-0457">Lysine biosynthesis</keyword>
<dbReference type="PRINTS" id="PR00146">
    <property type="entry name" value="DHPICSNTHASE"/>
</dbReference>
<dbReference type="HAMAP" id="MF_00418">
    <property type="entry name" value="DapA"/>
    <property type="match status" value="1"/>
</dbReference>